<dbReference type="InterPro" id="IPR010994">
    <property type="entry name" value="RuvA_2-like"/>
</dbReference>
<dbReference type="EMBL" id="JAJBZT010000001">
    <property type="protein sequence ID" value="MCB6182192.1"/>
    <property type="molecule type" value="Genomic_DNA"/>
</dbReference>
<gene>
    <name evidence="8" type="primary">radC</name>
    <name evidence="8" type="ORF">LIN78_01305</name>
</gene>
<dbReference type="CDD" id="cd08071">
    <property type="entry name" value="MPN_DUF2466"/>
    <property type="match status" value="1"/>
</dbReference>
<dbReference type="InterPro" id="IPR025657">
    <property type="entry name" value="RadC_JAB"/>
</dbReference>
<dbReference type="InterPro" id="IPR020891">
    <property type="entry name" value="UPF0758_CS"/>
</dbReference>
<keyword evidence="3" id="KW-0378">Hydrolase</keyword>
<dbReference type="InterPro" id="IPR046778">
    <property type="entry name" value="UPF0758_N"/>
</dbReference>
<dbReference type="Proteomes" id="UP001165395">
    <property type="component" value="Unassembled WGS sequence"/>
</dbReference>
<dbReference type="NCBIfam" id="TIGR00608">
    <property type="entry name" value="radc"/>
    <property type="match status" value="1"/>
</dbReference>
<feature type="domain" description="MPN" evidence="7">
    <location>
        <begin position="102"/>
        <end position="224"/>
    </location>
</feature>
<keyword evidence="4" id="KW-0862">Zinc</keyword>
<keyword evidence="1" id="KW-0645">Protease</keyword>
<evidence type="ECO:0000256" key="2">
    <source>
        <dbReference type="ARBA" id="ARBA00022723"/>
    </source>
</evidence>
<dbReference type="NCBIfam" id="NF000642">
    <property type="entry name" value="PRK00024.1"/>
    <property type="match status" value="1"/>
</dbReference>
<evidence type="ECO:0000256" key="5">
    <source>
        <dbReference type="ARBA" id="ARBA00023049"/>
    </source>
</evidence>
<dbReference type="Pfam" id="PF20582">
    <property type="entry name" value="UPF0758_N"/>
    <property type="match status" value="1"/>
</dbReference>
<dbReference type="PROSITE" id="PS50249">
    <property type="entry name" value="MPN"/>
    <property type="match status" value="1"/>
</dbReference>
<dbReference type="Gene3D" id="3.40.140.10">
    <property type="entry name" value="Cytidine Deaminase, domain 2"/>
    <property type="match status" value="1"/>
</dbReference>
<keyword evidence="9" id="KW-1185">Reference proteome</keyword>
<proteinExistence type="inferred from homology"/>
<evidence type="ECO:0000256" key="1">
    <source>
        <dbReference type="ARBA" id="ARBA00022670"/>
    </source>
</evidence>
<dbReference type="Pfam" id="PF04002">
    <property type="entry name" value="RadC"/>
    <property type="match status" value="1"/>
</dbReference>
<evidence type="ECO:0000259" key="7">
    <source>
        <dbReference type="PROSITE" id="PS50249"/>
    </source>
</evidence>
<evidence type="ECO:0000256" key="3">
    <source>
        <dbReference type="ARBA" id="ARBA00022801"/>
    </source>
</evidence>
<dbReference type="InterPro" id="IPR037518">
    <property type="entry name" value="MPN"/>
</dbReference>
<evidence type="ECO:0000313" key="8">
    <source>
        <dbReference type="EMBL" id="MCB6182192.1"/>
    </source>
</evidence>
<comment type="similarity">
    <text evidence="6">Belongs to the UPF0758 family.</text>
</comment>
<dbReference type="SUPFAM" id="SSF47781">
    <property type="entry name" value="RuvA domain 2-like"/>
    <property type="match status" value="1"/>
</dbReference>
<name>A0ABS8D1X8_9NEIS</name>
<comment type="caution">
    <text evidence="8">The sequence shown here is derived from an EMBL/GenBank/DDBJ whole genome shotgun (WGS) entry which is preliminary data.</text>
</comment>
<keyword evidence="5" id="KW-0482">Metalloprotease</keyword>
<dbReference type="Gene3D" id="1.10.150.20">
    <property type="entry name" value="5' to 3' exonuclease, C-terminal subdomain"/>
    <property type="match status" value="1"/>
</dbReference>
<protein>
    <submittedName>
        <fullName evidence="8">DNA repair protein RadC</fullName>
    </submittedName>
</protein>
<organism evidence="8 9">
    <name type="scientific">Leeia speluncae</name>
    <dbReference type="NCBI Taxonomy" id="2884804"/>
    <lineage>
        <taxon>Bacteria</taxon>
        <taxon>Pseudomonadati</taxon>
        <taxon>Pseudomonadota</taxon>
        <taxon>Betaproteobacteria</taxon>
        <taxon>Neisseriales</taxon>
        <taxon>Leeiaceae</taxon>
        <taxon>Leeia</taxon>
    </lineage>
</organism>
<dbReference type="PANTHER" id="PTHR30471">
    <property type="entry name" value="DNA REPAIR PROTEIN RADC"/>
    <property type="match status" value="1"/>
</dbReference>
<dbReference type="RefSeq" id="WP_227177697.1">
    <property type="nucleotide sequence ID" value="NZ_JAJBZT010000001.1"/>
</dbReference>
<reference evidence="8" key="1">
    <citation type="submission" date="2021-10" db="EMBL/GenBank/DDBJ databases">
        <title>The complete genome sequence of Leeia sp. TBRC 13508.</title>
        <authorList>
            <person name="Charoenyingcharoen P."/>
            <person name="Yukphan P."/>
        </authorList>
    </citation>
    <scope>NUCLEOTIDE SEQUENCE</scope>
    <source>
        <strain evidence="8">TBRC 13508</strain>
    </source>
</reference>
<sequence length="224" mass="24711">MRITDWPVEDRPREKLLQKGATSLSDAELLAIFLRVGIQGVSAVDLARQLLSHFKTLHGLFSASKDDLSQIKGMGLAKYAQLQSILEMAKRALAEEIQAKPAISSPADAKQYLVMRLGALRYESIVGIFLDTQNRVIEIDELARGTINQSHLYPREVVKRALSLEASGLILAHNHPSGELTASQADHDLTKSLHKTLSSLEIRLLDHIIVGANRTLSFAESGWL</sequence>
<dbReference type="PROSITE" id="PS01302">
    <property type="entry name" value="UPF0758"/>
    <property type="match status" value="1"/>
</dbReference>
<evidence type="ECO:0000313" key="9">
    <source>
        <dbReference type="Proteomes" id="UP001165395"/>
    </source>
</evidence>
<evidence type="ECO:0000256" key="6">
    <source>
        <dbReference type="RuleBase" id="RU003797"/>
    </source>
</evidence>
<keyword evidence="2" id="KW-0479">Metal-binding</keyword>
<dbReference type="PANTHER" id="PTHR30471:SF3">
    <property type="entry name" value="UPF0758 PROTEIN YEES-RELATED"/>
    <property type="match status" value="1"/>
</dbReference>
<evidence type="ECO:0000256" key="4">
    <source>
        <dbReference type="ARBA" id="ARBA00022833"/>
    </source>
</evidence>
<accession>A0ABS8D1X8</accession>
<dbReference type="InterPro" id="IPR001405">
    <property type="entry name" value="UPF0758"/>
</dbReference>